<dbReference type="GO" id="GO:0031267">
    <property type="term" value="F:small GTPase binding"/>
    <property type="evidence" value="ECO:0007669"/>
    <property type="project" value="InterPro"/>
</dbReference>
<dbReference type="InParanoid" id="A0A0D1E4J7"/>
<dbReference type="SUPFAM" id="SSF48371">
    <property type="entry name" value="ARM repeat"/>
    <property type="match status" value="1"/>
</dbReference>
<accession>A0A0D1E4J7</accession>
<dbReference type="InterPro" id="IPR016024">
    <property type="entry name" value="ARM-type_fold"/>
</dbReference>
<feature type="domain" description="Formin GTPase-binding" evidence="2">
    <location>
        <begin position="120"/>
        <end position="459"/>
    </location>
</feature>
<evidence type="ECO:0000259" key="2">
    <source>
        <dbReference type="SMART" id="SM01140"/>
    </source>
</evidence>
<feature type="region of interest" description="Disordered" evidence="1">
    <location>
        <begin position="715"/>
        <end position="753"/>
    </location>
</feature>
<evidence type="ECO:0000313" key="3">
    <source>
        <dbReference type="EMBL" id="KIS70979.1"/>
    </source>
</evidence>
<dbReference type="OMA" id="WIFCHSQ"/>
<dbReference type="KEGG" id="uma:UMAG_00897"/>
<organism evidence="3 4">
    <name type="scientific">Mycosarcoma maydis</name>
    <name type="common">Corn smut fungus</name>
    <name type="synonym">Ustilago maydis</name>
    <dbReference type="NCBI Taxonomy" id="5270"/>
    <lineage>
        <taxon>Eukaryota</taxon>
        <taxon>Fungi</taxon>
        <taxon>Dikarya</taxon>
        <taxon>Basidiomycota</taxon>
        <taxon>Ustilaginomycotina</taxon>
        <taxon>Ustilaginomycetes</taxon>
        <taxon>Ustilaginales</taxon>
        <taxon>Ustilaginaceae</taxon>
        <taxon>Mycosarcoma</taxon>
    </lineage>
</organism>
<dbReference type="InterPro" id="IPR010473">
    <property type="entry name" value="GTPase-bd"/>
</dbReference>
<dbReference type="Gene3D" id="1.25.10.10">
    <property type="entry name" value="Leucine-rich Repeat Variant"/>
    <property type="match status" value="1"/>
</dbReference>
<dbReference type="OrthoDB" id="2155261at2759"/>
<dbReference type="GeneID" id="23562068"/>
<feature type="compositionally biased region" description="Basic residues" evidence="1">
    <location>
        <begin position="85"/>
        <end position="97"/>
    </location>
</feature>
<sequence>MAAAAPINSNRIRPGQYSRHNSTVEIGKENEPLSPRGLQQHDDANLKAKAQPVTMDPKYRLRGTSPEDTDRATRSKLGSSFSPKKGLRSRSRSRSRLFGKDKTDLLNNPSASVPPQPYAATRTPEQIDADFLDLLDELQVQPEMRRRLLSLSSTVKASMLQGQASLSLATFGMNDSSCSLSCSPTKSTRMPIPDLLKGRSSSRPASTVYPSSPLLDQPPTLSHSGDSAELMAPPNTAQLFGAGPPRQVSSGSVDSGSSESGNARQISNPSRSVIRDALKKSSPNLGQGGSFISLAASAVGGTSSAASGARPRSMSFGKEFAASFGKETPESFATMLKCTDASRIDIARVKRMRAVLAAESPAWISTFIGLECGGYDAMLARLDELLAMEWREEQHDDMLLHELLRCFVALSTTEVGRDALASQAPRPFRQLVDLLFSEKKPGDLGTRKLMVEMLAILLDLQLPASQSHSQSSLNYLVELLQNPSDPAKESVVDFIKQTHAPRPFKTYVVEVSCVCRDYFWIFCHSQNFYWRFEELHDKIDTIKGPKVPGGMTGGVEFEAMAYLTAHLRLINAIASVLVQIKLHQLPKPAMSALEFHSSLFASGIERVLATLRRSSQHYYPTTHLELARYLSLAQQARFDLPYHLTDWLQSPKLKAAPLLPLLELPHLSAPSHLPPAVPTAGAAAGYGLAGALVTPITPIRASSTNAEVASAVRAPTTAEATSTVARSKAIRSASHSPTKHQPTSTSPHKADHVDTKDDYWDFSTAPTPDPVANERQVQMVGFDRRLDSQFSLFEHQVGMPSSSTSRRILGLNEAVSQNLAIHGQQATAEEAEQSAPPVAPPRIGMHSVVGSAVKKWESMSISTSPTKSAAHRF</sequence>
<evidence type="ECO:0000256" key="1">
    <source>
        <dbReference type="SAM" id="MobiDB-lite"/>
    </source>
</evidence>
<feature type="compositionally biased region" description="Polar residues" evidence="1">
    <location>
        <begin position="733"/>
        <end position="747"/>
    </location>
</feature>
<dbReference type="eggNOG" id="ENOG502RXE8">
    <property type="taxonomic scope" value="Eukaryota"/>
</dbReference>
<feature type="region of interest" description="Disordered" evidence="1">
    <location>
        <begin position="1"/>
        <end position="120"/>
    </location>
</feature>
<name>A0A0D1E4J7_MYCMD</name>
<dbReference type="VEuPathDB" id="FungiDB:UMAG_00897"/>
<dbReference type="AlphaFoldDB" id="A0A0D1E4J7"/>
<feature type="compositionally biased region" description="Polar residues" evidence="1">
    <location>
        <begin position="199"/>
        <end position="210"/>
    </location>
</feature>
<gene>
    <name evidence="3" type="ORF">UMAG_00897</name>
</gene>
<feature type="compositionally biased region" description="Polar residues" evidence="1">
    <location>
        <begin position="262"/>
        <end position="271"/>
    </location>
</feature>
<dbReference type="InterPro" id="IPR011989">
    <property type="entry name" value="ARM-like"/>
</dbReference>
<dbReference type="RefSeq" id="XP_011386912.1">
    <property type="nucleotide sequence ID" value="XM_011388610.1"/>
</dbReference>
<dbReference type="Proteomes" id="UP000000561">
    <property type="component" value="Chromosome 2"/>
</dbReference>
<proteinExistence type="predicted"/>
<keyword evidence="4" id="KW-1185">Reference proteome</keyword>
<evidence type="ECO:0000313" key="4">
    <source>
        <dbReference type="Proteomes" id="UP000000561"/>
    </source>
</evidence>
<dbReference type="SMART" id="SM01140">
    <property type="entry name" value="Drf_GBD"/>
    <property type="match status" value="1"/>
</dbReference>
<dbReference type="GO" id="GO:0030036">
    <property type="term" value="P:actin cytoskeleton organization"/>
    <property type="evidence" value="ECO:0007669"/>
    <property type="project" value="InterPro"/>
</dbReference>
<reference evidence="3 4" key="1">
    <citation type="journal article" date="2006" name="Nature">
        <title>Insights from the genome of the biotrophic fungal plant pathogen Ustilago maydis.</title>
        <authorList>
            <person name="Kamper J."/>
            <person name="Kahmann R."/>
            <person name="Bolker M."/>
            <person name="Ma L.J."/>
            <person name="Brefort T."/>
            <person name="Saville B.J."/>
            <person name="Banuett F."/>
            <person name="Kronstad J.W."/>
            <person name="Gold S.E."/>
            <person name="Muller O."/>
            <person name="Perlin M.H."/>
            <person name="Wosten H.A."/>
            <person name="de Vries R."/>
            <person name="Ruiz-Herrera J."/>
            <person name="Reynaga-Pena C.G."/>
            <person name="Snetselaar K."/>
            <person name="McCann M."/>
            <person name="Perez-Martin J."/>
            <person name="Feldbrugge M."/>
            <person name="Basse C.W."/>
            <person name="Steinberg G."/>
            <person name="Ibeas J.I."/>
            <person name="Holloman W."/>
            <person name="Guzman P."/>
            <person name="Farman M."/>
            <person name="Stajich J.E."/>
            <person name="Sentandreu R."/>
            <person name="Gonzalez-Prieto J.M."/>
            <person name="Kennell J.C."/>
            <person name="Molina L."/>
            <person name="Schirawski J."/>
            <person name="Mendoza-Mendoza A."/>
            <person name="Greilinger D."/>
            <person name="Munch K."/>
            <person name="Rossel N."/>
            <person name="Scherer M."/>
            <person name="Vranes M."/>
            <person name="Ladendorf O."/>
            <person name="Vincon V."/>
            <person name="Fuchs U."/>
            <person name="Sandrock B."/>
            <person name="Meng S."/>
            <person name="Ho E.C."/>
            <person name="Cahill M.J."/>
            <person name="Boyce K.J."/>
            <person name="Klose J."/>
            <person name="Klosterman S.J."/>
            <person name="Deelstra H.J."/>
            <person name="Ortiz-Castellanos L."/>
            <person name="Li W."/>
            <person name="Sanchez-Alonso P."/>
            <person name="Schreier P.H."/>
            <person name="Hauser-Hahn I."/>
            <person name="Vaupel M."/>
            <person name="Koopmann E."/>
            <person name="Friedrich G."/>
            <person name="Voss H."/>
            <person name="Schluter T."/>
            <person name="Margolis J."/>
            <person name="Platt D."/>
            <person name="Swimmer C."/>
            <person name="Gnirke A."/>
            <person name="Chen F."/>
            <person name="Vysotskaia V."/>
            <person name="Mannhaupt G."/>
            <person name="Guldener U."/>
            <person name="Munsterkotter M."/>
            <person name="Haase D."/>
            <person name="Oesterheld M."/>
            <person name="Mewes H.W."/>
            <person name="Mauceli E.W."/>
            <person name="DeCaprio D."/>
            <person name="Wade C.M."/>
            <person name="Butler J."/>
            <person name="Young S."/>
            <person name="Jaffe D.B."/>
            <person name="Calvo S."/>
            <person name="Nusbaum C."/>
            <person name="Galagan J."/>
            <person name="Birren B.W."/>
        </authorList>
    </citation>
    <scope>NUCLEOTIDE SEQUENCE [LARGE SCALE GENOMIC DNA]</scope>
    <source>
        <strain evidence="4">DSM 14603 / FGSC 9021 / UM521</strain>
    </source>
</reference>
<dbReference type="EMBL" id="CM003141">
    <property type="protein sequence ID" value="KIS70979.1"/>
    <property type="molecule type" value="Genomic_DNA"/>
</dbReference>
<dbReference type="GO" id="GO:0003779">
    <property type="term" value="F:actin binding"/>
    <property type="evidence" value="ECO:0007669"/>
    <property type="project" value="InterPro"/>
</dbReference>
<feature type="region of interest" description="Disordered" evidence="1">
    <location>
        <begin position="176"/>
        <end position="271"/>
    </location>
</feature>
<protein>
    <recommendedName>
        <fullName evidence="2">Formin GTPase-binding domain-containing protein</fullName>
    </recommendedName>
</protein>
<feature type="compositionally biased region" description="Low complexity" evidence="1">
    <location>
        <begin position="249"/>
        <end position="261"/>
    </location>
</feature>